<dbReference type="GO" id="GO:0004888">
    <property type="term" value="F:transmembrane signaling receptor activity"/>
    <property type="evidence" value="ECO:0007669"/>
    <property type="project" value="InterPro"/>
</dbReference>
<evidence type="ECO:0000256" key="4">
    <source>
        <dbReference type="ARBA" id="ARBA00023136"/>
    </source>
</evidence>
<keyword evidence="11" id="KW-1185">Reference proteome</keyword>
<feature type="signal peptide" evidence="7">
    <location>
        <begin position="1"/>
        <end position="40"/>
    </location>
</feature>
<keyword evidence="2 6" id="KW-0812">Transmembrane</keyword>
<dbReference type="InterPro" id="IPR036719">
    <property type="entry name" value="Neuro-gated_channel_TM_sf"/>
</dbReference>
<feature type="domain" description="Neurotransmitter-gated ion-channel transmembrane" evidence="9">
    <location>
        <begin position="346"/>
        <end position="431"/>
    </location>
</feature>
<reference evidence="10" key="1">
    <citation type="journal article" date="2020" name="bioRxiv">
        <title>Comparative genomics of Chlamydomonas.</title>
        <authorList>
            <person name="Craig R.J."/>
            <person name="Hasan A.R."/>
            <person name="Ness R.W."/>
            <person name="Keightley P.D."/>
        </authorList>
    </citation>
    <scope>NUCLEOTIDE SEQUENCE</scope>
    <source>
        <strain evidence="10">SAG 7.73</strain>
    </source>
</reference>
<dbReference type="Gene3D" id="2.70.170.10">
    <property type="entry name" value="Neurotransmitter-gated ion-channel ligand-binding domain"/>
    <property type="match status" value="1"/>
</dbReference>
<dbReference type="SUPFAM" id="SSF90112">
    <property type="entry name" value="Neurotransmitter-gated ion-channel transmembrane pore"/>
    <property type="match status" value="1"/>
</dbReference>
<feature type="region of interest" description="Disordered" evidence="5">
    <location>
        <begin position="466"/>
        <end position="519"/>
    </location>
</feature>
<dbReference type="Proteomes" id="UP000650467">
    <property type="component" value="Unassembled WGS sequence"/>
</dbReference>
<feature type="compositionally biased region" description="Low complexity" evidence="5">
    <location>
        <begin position="547"/>
        <end position="574"/>
    </location>
</feature>
<evidence type="ECO:0000259" key="9">
    <source>
        <dbReference type="Pfam" id="PF02932"/>
    </source>
</evidence>
<feature type="compositionally biased region" description="Polar residues" evidence="5">
    <location>
        <begin position="537"/>
        <end position="546"/>
    </location>
</feature>
<dbReference type="Pfam" id="PF02931">
    <property type="entry name" value="Neur_chan_LBD"/>
    <property type="match status" value="1"/>
</dbReference>
<gene>
    <name evidence="10" type="ORF">HXX76_005776</name>
</gene>
<evidence type="ECO:0000256" key="1">
    <source>
        <dbReference type="ARBA" id="ARBA00004141"/>
    </source>
</evidence>
<evidence type="ECO:0000259" key="8">
    <source>
        <dbReference type="Pfam" id="PF02931"/>
    </source>
</evidence>
<dbReference type="SUPFAM" id="SSF63712">
    <property type="entry name" value="Nicotinic receptor ligand binding domain-like"/>
    <property type="match status" value="1"/>
</dbReference>
<keyword evidence="4 6" id="KW-0472">Membrane</keyword>
<proteinExistence type="predicted"/>
<evidence type="ECO:0000256" key="5">
    <source>
        <dbReference type="SAM" id="MobiDB-lite"/>
    </source>
</evidence>
<dbReference type="InterPro" id="IPR036734">
    <property type="entry name" value="Neur_chan_lig-bd_sf"/>
</dbReference>
<keyword evidence="3 6" id="KW-1133">Transmembrane helix</keyword>
<dbReference type="InterPro" id="IPR006201">
    <property type="entry name" value="Neur_channel"/>
</dbReference>
<evidence type="ECO:0000256" key="7">
    <source>
        <dbReference type="SAM" id="SignalP"/>
    </source>
</evidence>
<feature type="transmembrane region" description="Helical" evidence="6">
    <location>
        <begin position="372"/>
        <end position="391"/>
    </location>
</feature>
<feature type="transmembrane region" description="Helical" evidence="6">
    <location>
        <begin position="339"/>
        <end position="360"/>
    </location>
</feature>
<dbReference type="InterPro" id="IPR006029">
    <property type="entry name" value="Neurotrans-gated_channel_TM"/>
</dbReference>
<dbReference type="InterPro" id="IPR006202">
    <property type="entry name" value="Neur_chan_lig-bd"/>
</dbReference>
<evidence type="ECO:0000256" key="2">
    <source>
        <dbReference type="ARBA" id="ARBA00022692"/>
    </source>
</evidence>
<evidence type="ECO:0000313" key="10">
    <source>
        <dbReference type="EMBL" id="KAG2438169.1"/>
    </source>
</evidence>
<feature type="region of interest" description="Disordered" evidence="5">
    <location>
        <begin position="537"/>
        <end position="610"/>
    </location>
</feature>
<dbReference type="PANTHER" id="PTHR18945">
    <property type="entry name" value="NEUROTRANSMITTER GATED ION CHANNEL"/>
    <property type="match status" value="1"/>
</dbReference>
<dbReference type="GO" id="GO:0005230">
    <property type="term" value="F:extracellular ligand-gated monoatomic ion channel activity"/>
    <property type="evidence" value="ECO:0007669"/>
    <property type="project" value="InterPro"/>
</dbReference>
<evidence type="ECO:0000256" key="6">
    <source>
        <dbReference type="SAM" id="Phobius"/>
    </source>
</evidence>
<feature type="compositionally biased region" description="Gly residues" evidence="5">
    <location>
        <begin position="466"/>
        <end position="478"/>
    </location>
</feature>
<evidence type="ECO:0000256" key="3">
    <source>
        <dbReference type="ARBA" id="ARBA00022989"/>
    </source>
</evidence>
<dbReference type="OrthoDB" id="2016799at2759"/>
<dbReference type="GO" id="GO:0016020">
    <property type="term" value="C:membrane"/>
    <property type="evidence" value="ECO:0007669"/>
    <property type="project" value="UniProtKB-SubCell"/>
</dbReference>
<feature type="domain" description="Neurotransmitter-gated ion-channel ligand-binding" evidence="8">
    <location>
        <begin position="67"/>
        <end position="233"/>
    </location>
</feature>
<organism evidence="10 11">
    <name type="scientific">Chlamydomonas incerta</name>
    <dbReference type="NCBI Taxonomy" id="51695"/>
    <lineage>
        <taxon>Eukaryota</taxon>
        <taxon>Viridiplantae</taxon>
        <taxon>Chlorophyta</taxon>
        <taxon>core chlorophytes</taxon>
        <taxon>Chlorophyceae</taxon>
        <taxon>CS clade</taxon>
        <taxon>Chlamydomonadales</taxon>
        <taxon>Chlamydomonadaceae</taxon>
        <taxon>Chlamydomonas</taxon>
    </lineage>
</organism>
<dbReference type="AlphaFoldDB" id="A0A835TD51"/>
<dbReference type="InterPro" id="IPR038050">
    <property type="entry name" value="Neuro_actylchol_rec"/>
</dbReference>
<feature type="transmembrane region" description="Helical" evidence="6">
    <location>
        <begin position="397"/>
        <end position="418"/>
    </location>
</feature>
<feature type="compositionally biased region" description="Low complexity" evidence="5">
    <location>
        <begin position="677"/>
        <end position="689"/>
    </location>
</feature>
<feature type="compositionally biased region" description="Gly residues" evidence="5">
    <location>
        <begin position="485"/>
        <end position="494"/>
    </location>
</feature>
<sequence>MPARHETRAARRAGRGACFPAPCLLLLLFGLALLLRPAAAQLPYPLQGSALPAPAGSGLAGGAGGSGKVYVNVTALLERVYAMGADTSTYSAMWWLILTWSDPAAGDAVTQRTAQVLSGSDACNKSCDYSGLATAGCCDTIWLPHIELLNIVTYDDSQLPRYRINANASSGVVTWSTRLVGTWYAPFDFRAYPFEHQHLLLEMSIASYQAQDAGLVWQHVAKLNNTAHTKGADLAGWFVNWGKGKIYDSRTCMKEAGVAEPSYALAPASAAPGAPPRSAVYQSVTVGDRYVPPNPGRGTTTPPGGWCGTYAPHLYDEARALYGPIVLVADIMIKRVSSYYVLTNLTPVLLITLVAFVVFFMPQDALGDRMSVVLTMFLSLTAMQFVFDFPPANYINALQIVVLVSYIMISIACIESLVVNRIATVNRAVSNKRTCMRKYGQMLAKGGIARDAKFAGGGGGGGKSHNSIAGGGGAGGGRASARHPAGGGGGGLLGGMRRAPSVRSPADGPAGGAPGDVECGRADSALEVQQQAAQHLTFSPYANMTSRSLPRPGRGAAAAAPAATPPRSRLAAAAVGSPLRSTSNGIHHANSSAAGSASEREDVFPEDPPAIAAAPVPQVAEPTAAAAVAAGAAFAGGASFAASPFASARNAPSFAAGSDAGGQGGGGGAQDDRRSDTGSTTMSSTTTGRGRLVSWRRRCGAACCGPRGSLLAAVRALGAALAAWLAAFWRAPRQFYQQCKEDRAFAEFIAARIDKWACIVCAVAYVVVISVMLWFEVQVGDHRLMLGDHPGNM</sequence>
<protein>
    <recommendedName>
        <fullName evidence="12">Ligand-gated ion channel</fullName>
    </recommendedName>
</protein>
<dbReference type="Gene3D" id="1.20.58.390">
    <property type="entry name" value="Neurotransmitter-gated ion-channel transmembrane domain"/>
    <property type="match status" value="1"/>
</dbReference>
<dbReference type="EMBL" id="JAEHOC010000010">
    <property type="protein sequence ID" value="KAG2438169.1"/>
    <property type="molecule type" value="Genomic_DNA"/>
</dbReference>
<accession>A0A835TD51</accession>
<dbReference type="Pfam" id="PF02932">
    <property type="entry name" value="Neur_chan_memb"/>
    <property type="match status" value="1"/>
</dbReference>
<feature type="region of interest" description="Disordered" evidence="5">
    <location>
        <begin position="656"/>
        <end position="689"/>
    </location>
</feature>
<feature type="compositionally biased region" description="Gly residues" evidence="5">
    <location>
        <begin position="659"/>
        <end position="669"/>
    </location>
</feature>
<feature type="transmembrane region" description="Helical" evidence="6">
    <location>
        <begin position="756"/>
        <end position="775"/>
    </location>
</feature>
<name>A0A835TD51_CHLIN</name>
<keyword evidence="7" id="KW-0732">Signal</keyword>
<comment type="subcellular location">
    <subcellularLocation>
        <location evidence="1">Membrane</location>
        <topology evidence="1">Multi-pass membrane protein</topology>
    </subcellularLocation>
</comment>
<evidence type="ECO:0000313" key="11">
    <source>
        <dbReference type="Proteomes" id="UP000650467"/>
    </source>
</evidence>
<feature type="chain" id="PRO_5032848212" description="Ligand-gated ion channel" evidence="7">
    <location>
        <begin position="41"/>
        <end position="793"/>
    </location>
</feature>
<evidence type="ECO:0008006" key="12">
    <source>
        <dbReference type="Google" id="ProtNLM"/>
    </source>
</evidence>
<comment type="caution">
    <text evidence="10">The sequence shown here is derived from an EMBL/GenBank/DDBJ whole genome shotgun (WGS) entry which is preliminary data.</text>
</comment>